<evidence type="ECO:0000256" key="4">
    <source>
        <dbReference type="PROSITE-ProRule" id="PRU00175"/>
    </source>
</evidence>
<accession>A0AAV4TZX2</accession>
<evidence type="ECO:0000313" key="8">
    <source>
        <dbReference type="Proteomes" id="UP001054945"/>
    </source>
</evidence>
<dbReference type="InterPro" id="IPR011011">
    <property type="entry name" value="Znf_FYVE_PHD"/>
</dbReference>
<organism evidence="7 8">
    <name type="scientific">Caerostris extrusa</name>
    <name type="common">Bark spider</name>
    <name type="synonym">Caerostris bankana</name>
    <dbReference type="NCBI Taxonomy" id="172846"/>
    <lineage>
        <taxon>Eukaryota</taxon>
        <taxon>Metazoa</taxon>
        <taxon>Ecdysozoa</taxon>
        <taxon>Arthropoda</taxon>
        <taxon>Chelicerata</taxon>
        <taxon>Arachnida</taxon>
        <taxon>Araneae</taxon>
        <taxon>Araneomorphae</taxon>
        <taxon>Entelegynae</taxon>
        <taxon>Araneoidea</taxon>
        <taxon>Araneidae</taxon>
        <taxon>Caerostris</taxon>
    </lineage>
</organism>
<dbReference type="SMART" id="SM00184">
    <property type="entry name" value="RING"/>
    <property type="match status" value="2"/>
</dbReference>
<dbReference type="PANTHER" id="PTHR12618:SF20">
    <property type="entry name" value="PHD AND RING FINGER DOMAIN-CONTAINING PROTEIN 1"/>
    <property type="match status" value="1"/>
</dbReference>
<dbReference type="Proteomes" id="UP001054945">
    <property type="component" value="Unassembled WGS sequence"/>
</dbReference>
<dbReference type="InterPro" id="IPR047157">
    <property type="entry name" value="PHRF1/Atg35"/>
</dbReference>
<comment type="caution">
    <text evidence="7">The sequence shown here is derived from an EMBL/GenBank/DDBJ whole genome shotgun (WGS) entry which is preliminary data.</text>
</comment>
<dbReference type="EMBL" id="BPLR01012061">
    <property type="protein sequence ID" value="GIY51045.1"/>
    <property type="molecule type" value="Genomic_DNA"/>
</dbReference>
<dbReference type="SMART" id="SM00249">
    <property type="entry name" value="PHD"/>
    <property type="match status" value="1"/>
</dbReference>
<evidence type="ECO:0000256" key="3">
    <source>
        <dbReference type="ARBA" id="ARBA00022833"/>
    </source>
</evidence>
<dbReference type="InterPro" id="IPR019786">
    <property type="entry name" value="Zinc_finger_PHD-type_CS"/>
</dbReference>
<name>A0AAV4TZX2_CAEEX</name>
<feature type="domain" description="RING-type" evidence="6">
    <location>
        <begin position="87"/>
        <end position="133"/>
    </location>
</feature>
<dbReference type="Pfam" id="PF00628">
    <property type="entry name" value="PHD"/>
    <property type="match status" value="1"/>
</dbReference>
<gene>
    <name evidence="7" type="primary">PHRF1</name>
    <name evidence="7" type="ORF">CEXT_492971</name>
</gene>
<dbReference type="Gene3D" id="3.30.40.10">
    <property type="entry name" value="Zinc/RING finger domain, C3HC4 (zinc finger)"/>
    <property type="match status" value="2"/>
</dbReference>
<evidence type="ECO:0000259" key="5">
    <source>
        <dbReference type="PROSITE" id="PS50016"/>
    </source>
</evidence>
<reference evidence="7 8" key="1">
    <citation type="submission" date="2021-06" db="EMBL/GenBank/DDBJ databases">
        <title>Caerostris extrusa draft genome.</title>
        <authorList>
            <person name="Kono N."/>
            <person name="Arakawa K."/>
        </authorList>
    </citation>
    <scope>NUCLEOTIDE SEQUENCE [LARGE SCALE GENOMIC DNA]</scope>
</reference>
<evidence type="ECO:0000256" key="1">
    <source>
        <dbReference type="ARBA" id="ARBA00022723"/>
    </source>
</evidence>
<dbReference type="InterPro" id="IPR001841">
    <property type="entry name" value="Znf_RING"/>
</dbReference>
<dbReference type="PANTHER" id="PTHR12618">
    <property type="entry name" value="PHD AND RING FINGER DOMAIN-CONTAINING PROTEIN 1"/>
    <property type="match status" value="1"/>
</dbReference>
<keyword evidence="2 4" id="KW-0863">Zinc-finger</keyword>
<dbReference type="AlphaFoldDB" id="A0AAV4TZX2"/>
<evidence type="ECO:0000313" key="7">
    <source>
        <dbReference type="EMBL" id="GIY51045.1"/>
    </source>
</evidence>
<proteinExistence type="predicted"/>
<protein>
    <submittedName>
        <fullName evidence="7">PHD and RING finger domain-containing protein 1</fullName>
    </submittedName>
</protein>
<evidence type="ECO:0000259" key="6">
    <source>
        <dbReference type="PROSITE" id="PS50089"/>
    </source>
</evidence>
<dbReference type="PROSITE" id="PS50016">
    <property type="entry name" value="ZF_PHD_2"/>
    <property type="match status" value="1"/>
</dbReference>
<sequence>MTSISVNESLKKCPVCLDFFTSETTAKTNACDHEFCVNCIKKWSEHENCCPIDRKKFQKIFTISGSIKIKPKKRKRKNALYDVSVFCEVCKNSRSKRNVVILCDSCDLGYHCECLNPPLKSIPSGQWFCPVCREVTEKLKIKKKIAKEEKKQTKTDSTSLTISQKAANSVCAVENINKKIKLSEENNVSCHFEKTVNMEEVLSFEPEFEKLDSIFSSKKNSCINVVVNNENENLQNVFDMQSTNMPKLPDVHDAQQKESLLSSKGTDQNNIDCNKNLVNNFRIQEVHSAIKAKLNLPAELKKIEKEKWKSWSPKKKYKSSLSNLLNLGASSSQEHILTKRKNVCDLQNYQIHTIQKSHENDSEIKNILYNNLNPFSQLNNYSEPKKRFKAFEYNIIKSEGQAICYKPKDILCNTFCPSYLEHLEVREDGSLFLNWTKSDS</sequence>
<evidence type="ECO:0000256" key="2">
    <source>
        <dbReference type="ARBA" id="ARBA00022771"/>
    </source>
</evidence>
<dbReference type="InterPro" id="IPR001965">
    <property type="entry name" value="Znf_PHD"/>
</dbReference>
<dbReference type="SUPFAM" id="SSF57850">
    <property type="entry name" value="RING/U-box"/>
    <property type="match status" value="1"/>
</dbReference>
<dbReference type="InterPro" id="IPR019787">
    <property type="entry name" value="Znf_PHD-finger"/>
</dbReference>
<dbReference type="PROSITE" id="PS01359">
    <property type="entry name" value="ZF_PHD_1"/>
    <property type="match status" value="1"/>
</dbReference>
<dbReference type="PROSITE" id="PS50089">
    <property type="entry name" value="ZF_RING_2"/>
    <property type="match status" value="2"/>
</dbReference>
<dbReference type="PROSITE" id="PS00518">
    <property type="entry name" value="ZF_RING_1"/>
    <property type="match status" value="1"/>
</dbReference>
<keyword evidence="3" id="KW-0862">Zinc</keyword>
<feature type="domain" description="RING-type" evidence="6">
    <location>
        <begin position="13"/>
        <end position="54"/>
    </location>
</feature>
<dbReference type="Pfam" id="PF13639">
    <property type="entry name" value="zf-RING_2"/>
    <property type="match status" value="1"/>
</dbReference>
<dbReference type="InterPro" id="IPR017907">
    <property type="entry name" value="Znf_RING_CS"/>
</dbReference>
<keyword evidence="8" id="KW-1185">Reference proteome</keyword>
<dbReference type="InterPro" id="IPR013083">
    <property type="entry name" value="Znf_RING/FYVE/PHD"/>
</dbReference>
<keyword evidence="1" id="KW-0479">Metal-binding</keyword>
<dbReference type="GO" id="GO:0008270">
    <property type="term" value="F:zinc ion binding"/>
    <property type="evidence" value="ECO:0007669"/>
    <property type="project" value="UniProtKB-KW"/>
</dbReference>
<feature type="domain" description="PHD-type" evidence="5">
    <location>
        <begin position="84"/>
        <end position="135"/>
    </location>
</feature>
<dbReference type="SUPFAM" id="SSF57903">
    <property type="entry name" value="FYVE/PHD zinc finger"/>
    <property type="match status" value="1"/>
</dbReference>